<protein>
    <submittedName>
        <fullName evidence="2">Uncharacterized protein</fullName>
    </submittedName>
</protein>
<dbReference type="EMBL" id="PYWC01000141">
    <property type="protein sequence ID" value="PWW71747.1"/>
    <property type="molecule type" value="Genomic_DNA"/>
</dbReference>
<feature type="chain" id="PRO_5016356047" evidence="1">
    <location>
        <begin position="20"/>
        <end position="169"/>
    </location>
</feature>
<dbReference type="OrthoDB" id="438440at2759"/>
<keyword evidence="3" id="KW-1185">Reference proteome</keyword>
<evidence type="ECO:0000256" key="1">
    <source>
        <dbReference type="SAM" id="SignalP"/>
    </source>
</evidence>
<gene>
    <name evidence="2" type="ORF">C7212DRAFT_231873</name>
</gene>
<proteinExistence type="predicted"/>
<evidence type="ECO:0000313" key="2">
    <source>
        <dbReference type="EMBL" id="PWW71747.1"/>
    </source>
</evidence>
<organism evidence="2 3">
    <name type="scientific">Tuber magnatum</name>
    <name type="common">white Piedmont truffle</name>
    <dbReference type="NCBI Taxonomy" id="42249"/>
    <lineage>
        <taxon>Eukaryota</taxon>
        <taxon>Fungi</taxon>
        <taxon>Dikarya</taxon>
        <taxon>Ascomycota</taxon>
        <taxon>Pezizomycotina</taxon>
        <taxon>Pezizomycetes</taxon>
        <taxon>Pezizales</taxon>
        <taxon>Tuberaceae</taxon>
        <taxon>Tuber</taxon>
    </lineage>
</organism>
<reference evidence="2 3" key="1">
    <citation type="submission" date="2018-03" db="EMBL/GenBank/DDBJ databases">
        <title>Genomes of Pezizomycetes fungi and the evolution of truffles.</title>
        <authorList>
            <person name="Murat C."/>
            <person name="Payen T."/>
            <person name="Noel B."/>
            <person name="Kuo A."/>
            <person name="Martin F.M."/>
        </authorList>
    </citation>
    <scope>NUCLEOTIDE SEQUENCE [LARGE SCALE GENOMIC DNA]</scope>
    <source>
        <strain evidence="2">091103-1</strain>
    </source>
</reference>
<evidence type="ECO:0000313" key="3">
    <source>
        <dbReference type="Proteomes" id="UP000246991"/>
    </source>
</evidence>
<dbReference type="Gene3D" id="3.40.50.1820">
    <property type="entry name" value="alpha/beta hydrolase"/>
    <property type="match status" value="1"/>
</dbReference>
<sequence>MISVFICALLTACPLLTLSAPVHQIPLGQSSVGEISNELFKELEGLAEIVELYSGDSTKLRQDALLKNLDVVHQWNNVETRGYVAVDNSHGDIYVVFDGEYGYADALVDLAIPLPFEAAGVYGSGGLVHDGFQKGWEAVGGATLDRVSWLRSNHGQRKWFPQDFYGHRL</sequence>
<keyword evidence="1" id="KW-0732">Signal</keyword>
<dbReference type="InterPro" id="IPR029058">
    <property type="entry name" value="AB_hydrolase_fold"/>
</dbReference>
<dbReference type="STRING" id="42249.A0A317SDF0"/>
<dbReference type="SUPFAM" id="SSF53474">
    <property type="entry name" value="alpha/beta-Hydrolases"/>
    <property type="match status" value="1"/>
</dbReference>
<comment type="caution">
    <text evidence="2">The sequence shown here is derived from an EMBL/GenBank/DDBJ whole genome shotgun (WGS) entry which is preliminary data.</text>
</comment>
<dbReference type="AlphaFoldDB" id="A0A317SDF0"/>
<dbReference type="Proteomes" id="UP000246991">
    <property type="component" value="Unassembled WGS sequence"/>
</dbReference>
<accession>A0A317SDF0</accession>
<feature type="signal peptide" evidence="1">
    <location>
        <begin position="1"/>
        <end position="19"/>
    </location>
</feature>
<name>A0A317SDF0_9PEZI</name>